<evidence type="ECO:0000313" key="3">
    <source>
        <dbReference type="Proteomes" id="UP000000311"/>
    </source>
</evidence>
<organism evidence="3">
    <name type="scientific">Camponotus floridanus</name>
    <name type="common">Florida carpenter ant</name>
    <dbReference type="NCBI Taxonomy" id="104421"/>
    <lineage>
        <taxon>Eukaryota</taxon>
        <taxon>Metazoa</taxon>
        <taxon>Ecdysozoa</taxon>
        <taxon>Arthropoda</taxon>
        <taxon>Hexapoda</taxon>
        <taxon>Insecta</taxon>
        <taxon>Pterygota</taxon>
        <taxon>Neoptera</taxon>
        <taxon>Endopterygota</taxon>
        <taxon>Hymenoptera</taxon>
        <taxon>Apocrita</taxon>
        <taxon>Aculeata</taxon>
        <taxon>Formicoidea</taxon>
        <taxon>Formicidae</taxon>
        <taxon>Formicinae</taxon>
        <taxon>Camponotus</taxon>
    </lineage>
</organism>
<evidence type="ECO:0000256" key="1">
    <source>
        <dbReference type="SAM" id="MobiDB-lite"/>
    </source>
</evidence>
<gene>
    <name evidence="2" type="ORF">EAG_02016</name>
</gene>
<dbReference type="AlphaFoldDB" id="E2AYZ1"/>
<protein>
    <submittedName>
        <fullName evidence="2">Uncharacterized protein</fullName>
    </submittedName>
</protein>
<proteinExistence type="predicted"/>
<sequence>MIYDTSGYISDDKPKLRPRTSCHERAASVGRSPITAVIKELSKISRRGQRAGYNDALQHIMDRTIRWEDEGIKSWLDYAIEHRRRKRKERHHPLLREIGFAEISFIVLADAEEFHGTDLAHP</sequence>
<dbReference type="InParanoid" id="E2AYZ1"/>
<feature type="compositionally biased region" description="Basic and acidic residues" evidence="1">
    <location>
        <begin position="10"/>
        <end position="26"/>
    </location>
</feature>
<evidence type="ECO:0000313" key="2">
    <source>
        <dbReference type="EMBL" id="EFN61361.1"/>
    </source>
</evidence>
<feature type="region of interest" description="Disordered" evidence="1">
    <location>
        <begin position="1"/>
        <end position="28"/>
    </location>
</feature>
<accession>E2AYZ1</accession>
<keyword evidence="3" id="KW-1185">Reference proteome</keyword>
<dbReference type="Proteomes" id="UP000000311">
    <property type="component" value="Unassembled WGS sequence"/>
</dbReference>
<name>E2AYZ1_CAMFO</name>
<reference evidence="2 3" key="1">
    <citation type="journal article" date="2010" name="Science">
        <title>Genomic comparison of the ants Camponotus floridanus and Harpegnathos saltator.</title>
        <authorList>
            <person name="Bonasio R."/>
            <person name="Zhang G."/>
            <person name="Ye C."/>
            <person name="Mutti N.S."/>
            <person name="Fang X."/>
            <person name="Qin N."/>
            <person name="Donahue G."/>
            <person name="Yang P."/>
            <person name="Li Q."/>
            <person name="Li C."/>
            <person name="Zhang P."/>
            <person name="Huang Z."/>
            <person name="Berger S.L."/>
            <person name="Reinberg D."/>
            <person name="Wang J."/>
            <person name="Liebig J."/>
        </authorList>
    </citation>
    <scope>NUCLEOTIDE SEQUENCE [LARGE SCALE GENOMIC DNA]</scope>
    <source>
        <strain evidence="3">C129</strain>
    </source>
</reference>
<dbReference type="EMBL" id="GL444028">
    <property type="protein sequence ID" value="EFN61361.1"/>
    <property type="molecule type" value="Genomic_DNA"/>
</dbReference>